<reference evidence="4" key="1">
    <citation type="submission" date="2014-07" db="EMBL/GenBank/DDBJ databases">
        <title>Identification of a novel salt tolerance gene in wild soybean by whole-genome sequencing.</title>
        <authorList>
            <person name="Lam H.-M."/>
            <person name="Qi X."/>
            <person name="Li M.-W."/>
            <person name="Liu X."/>
            <person name="Xie M."/>
            <person name="Ni M."/>
            <person name="Xu X."/>
        </authorList>
    </citation>
    <scope>NUCLEOTIDE SEQUENCE [LARGE SCALE GENOMIC DNA]</scope>
    <source>
        <tissue evidence="4">Root</tissue>
    </source>
</reference>
<organism evidence="4">
    <name type="scientific">Glycine soja</name>
    <name type="common">Wild soybean</name>
    <dbReference type="NCBI Taxonomy" id="3848"/>
    <lineage>
        <taxon>Eukaryota</taxon>
        <taxon>Viridiplantae</taxon>
        <taxon>Streptophyta</taxon>
        <taxon>Embryophyta</taxon>
        <taxon>Tracheophyta</taxon>
        <taxon>Spermatophyta</taxon>
        <taxon>Magnoliopsida</taxon>
        <taxon>eudicotyledons</taxon>
        <taxon>Gunneridae</taxon>
        <taxon>Pentapetalae</taxon>
        <taxon>rosids</taxon>
        <taxon>fabids</taxon>
        <taxon>Fabales</taxon>
        <taxon>Fabaceae</taxon>
        <taxon>Papilionoideae</taxon>
        <taxon>50 kb inversion clade</taxon>
        <taxon>NPAAA clade</taxon>
        <taxon>indigoferoid/millettioid clade</taxon>
        <taxon>Phaseoleae</taxon>
        <taxon>Glycine</taxon>
        <taxon>Glycine subgen. Soja</taxon>
    </lineage>
</organism>
<protein>
    <submittedName>
        <fullName evidence="4">WEB family protein, chloroplastic</fullName>
    </submittedName>
</protein>
<evidence type="ECO:0000256" key="2">
    <source>
        <dbReference type="SAM" id="Coils"/>
    </source>
</evidence>
<gene>
    <name evidence="4" type="ORF">glysoja_038371</name>
</gene>
<dbReference type="GO" id="GO:0007131">
    <property type="term" value="P:reciprocal meiotic recombination"/>
    <property type="evidence" value="ECO:0007669"/>
    <property type="project" value="TreeGrafter"/>
</dbReference>
<evidence type="ECO:0000256" key="3">
    <source>
        <dbReference type="SAM" id="MobiDB-lite"/>
    </source>
</evidence>
<proteinExistence type="predicted"/>
<feature type="coiled-coil region" evidence="2">
    <location>
        <begin position="227"/>
        <end position="359"/>
    </location>
</feature>
<dbReference type="PANTHER" id="PTHR23160">
    <property type="entry name" value="SYNAPTONEMAL COMPLEX PROTEIN-RELATED"/>
    <property type="match status" value="1"/>
</dbReference>
<sequence>MQEQQPEVYYSISRIYNYIYCSGHHNIYHSYGDMETWKKWKRPNLSENSNKGSIATPRPTVERKSPRPSATPPDAGIETVKKKKEEWQKKIESVRNQHALNMDSLLSTTQELQRVKQQLALTCYAKNQALNHADDATKIVEILAEKAEFLSSELMRLKALLDSKVETEARQNQLILKLKTDIEALKEELEKSKGYDDKLSERESFIELLNVELVASKMDESYARTLLEEWHTKVEELEMRIEEANKLEIYASEYLESIMKRVEGNNDLLHEAESEVDTLKEKVELLEMTIGRQRADVEDSQRQLCKAKEESLEKSKEVEALTSELERVKEEKAQALNDVKLAASKARQAKENLLNIQAESESDDAQIEDLNAFENSKAEWEQRELQLVSCIKKNEEEKVSLEKEIKRLLYLLKETEEEANANREEEA</sequence>
<dbReference type="EMBL" id="KN648366">
    <property type="protein sequence ID" value="KHN35445.1"/>
    <property type="molecule type" value="Genomic_DNA"/>
</dbReference>
<feature type="coiled-coil region" evidence="2">
    <location>
        <begin position="391"/>
        <end position="425"/>
    </location>
</feature>
<dbReference type="Proteomes" id="UP000053555">
    <property type="component" value="Unassembled WGS sequence"/>
</dbReference>
<dbReference type="PANTHER" id="PTHR23160:SF20">
    <property type="entry name" value="OS02G0439200 PROTEIN"/>
    <property type="match status" value="1"/>
</dbReference>
<name>A0A0B2RQR2_GLYSO</name>
<evidence type="ECO:0000256" key="1">
    <source>
        <dbReference type="ARBA" id="ARBA00023054"/>
    </source>
</evidence>
<keyword evidence="1 2" id="KW-0175">Coiled coil</keyword>
<accession>A0A0B2RQR2</accession>
<feature type="coiled-coil region" evidence="2">
    <location>
        <begin position="140"/>
        <end position="195"/>
    </location>
</feature>
<dbReference type="AlphaFoldDB" id="A0A0B2RQR2"/>
<evidence type="ECO:0000313" key="4">
    <source>
        <dbReference type="EMBL" id="KHN35445.1"/>
    </source>
</evidence>
<feature type="region of interest" description="Disordered" evidence="3">
    <location>
        <begin position="43"/>
        <end position="81"/>
    </location>
</feature>